<comment type="caution">
    <text evidence="1">The sequence shown here is derived from an EMBL/GenBank/DDBJ whole genome shotgun (WGS) entry which is preliminary data.</text>
</comment>
<dbReference type="RefSeq" id="XP_066720308.1">
    <property type="nucleotide sequence ID" value="XM_066854453.1"/>
</dbReference>
<accession>A0ABR1W860</accession>
<protein>
    <submittedName>
        <fullName evidence="1">Uncharacterized protein</fullName>
    </submittedName>
</protein>
<evidence type="ECO:0000313" key="1">
    <source>
        <dbReference type="EMBL" id="KAK8079237.1"/>
    </source>
</evidence>
<proteinExistence type="predicted"/>
<dbReference type="GeneID" id="92087516"/>
<reference evidence="1 2" key="1">
    <citation type="submission" date="2023-01" db="EMBL/GenBank/DDBJ databases">
        <title>Analysis of 21 Apiospora genomes using comparative genomics revels a genus with tremendous synthesis potential of carbohydrate active enzymes and secondary metabolites.</title>
        <authorList>
            <person name="Sorensen T."/>
        </authorList>
    </citation>
    <scope>NUCLEOTIDE SEQUENCE [LARGE SCALE GENOMIC DNA]</scope>
    <source>
        <strain evidence="1 2">CBS 135458</strain>
    </source>
</reference>
<dbReference type="Proteomes" id="UP001480595">
    <property type="component" value="Unassembled WGS sequence"/>
</dbReference>
<name>A0ABR1W860_9PEZI</name>
<gene>
    <name evidence="1" type="ORF">PG994_003044</name>
</gene>
<evidence type="ECO:0000313" key="2">
    <source>
        <dbReference type="Proteomes" id="UP001480595"/>
    </source>
</evidence>
<dbReference type="EMBL" id="JAQQWL010000003">
    <property type="protein sequence ID" value="KAK8079237.1"/>
    <property type="molecule type" value="Genomic_DNA"/>
</dbReference>
<keyword evidence="2" id="KW-1185">Reference proteome</keyword>
<organism evidence="1 2">
    <name type="scientific">Apiospora phragmitis</name>
    <dbReference type="NCBI Taxonomy" id="2905665"/>
    <lineage>
        <taxon>Eukaryota</taxon>
        <taxon>Fungi</taxon>
        <taxon>Dikarya</taxon>
        <taxon>Ascomycota</taxon>
        <taxon>Pezizomycotina</taxon>
        <taxon>Sordariomycetes</taxon>
        <taxon>Xylariomycetidae</taxon>
        <taxon>Amphisphaeriales</taxon>
        <taxon>Apiosporaceae</taxon>
        <taxon>Apiospora</taxon>
    </lineage>
</organism>
<sequence>MQEIQICYIVDAFFGARPSTGPVAILPGNESNPTVPIYTVRDTRHRFQLTMETRTSLSTRFHSPHSTDPLCVVRGPGQIPFGHINVRLFLTELRPNTAKDFEGTATVNKNHYITLVTELAHGHLNTDLDTMRNRDWDSLALDAKSLSNHDNLKFNIVEDGSDFITQVKIALVRLFARNAGIEPEPEGERLSDLYACLDKLTEFLYIDVLRVALEELQSIFVAAHDKCQGRMKVAAPESLEFR</sequence>